<protein>
    <submittedName>
        <fullName evidence="1">Uncharacterized protein</fullName>
    </submittedName>
</protein>
<gene>
    <name evidence="1" type="ORF">GSTUAT00003410001</name>
</gene>
<keyword evidence="2" id="KW-1185">Reference proteome</keyword>
<feature type="non-terminal residue" evidence="1">
    <location>
        <position position="65"/>
    </location>
</feature>
<reference evidence="1" key="1">
    <citation type="submission" date="2015-10" db="EMBL/GenBank/DDBJ databases">
        <authorList>
            <person name="Regsiter A."/>
            <person name="william w."/>
        </authorList>
    </citation>
    <scope>NUCLEOTIDE SEQUENCE</scope>
    <source>
        <strain evidence="1">Montdore</strain>
    </source>
</reference>
<accession>A0A292Q0F4</accession>
<organism evidence="1 2">
    <name type="scientific">Tuber aestivum</name>
    <name type="common">summer truffle</name>
    <dbReference type="NCBI Taxonomy" id="59557"/>
    <lineage>
        <taxon>Eukaryota</taxon>
        <taxon>Fungi</taxon>
        <taxon>Dikarya</taxon>
        <taxon>Ascomycota</taxon>
        <taxon>Pezizomycotina</taxon>
        <taxon>Pezizomycetes</taxon>
        <taxon>Pezizales</taxon>
        <taxon>Tuberaceae</taxon>
        <taxon>Tuber</taxon>
    </lineage>
</organism>
<sequence>MFLCVHQENLVKDGLSFPVLNKSSPSSPISLTCTVIVKTVWDRELRSLHFVAATWRLWLPSCNSL</sequence>
<proteinExistence type="predicted"/>
<dbReference type="Proteomes" id="UP001412239">
    <property type="component" value="Unassembled WGS sequence"/>
</dbReference>
<dbReference type="AlphaFoldDB" id="A0A292Q0F4"/>
<name>A0A292Q0F4_9PEZI</name>
<dbReference type="EMBL" id="LN890990">
    <property type="protein sequence ID" value="CUS12445.1"/>
    <property type="molecule type" value="Genomic_DNA"/>
</dbReference>
<evidence type="ECO:0000313" key="2">
    <source>
        <dbReference type="Proteomes" id="UP001412239"/>
    </source>
</evidence>
<evidence type="ECO:0000313" key="1">
    <source>
        <dbReference type="EMBL" id="CUS12445.1"/>
    </source>
</evidence>